<evidence type="ECO:0000256" key="1">
    <source>
        <dbReference type="PROSITE-ProRule" id="PRU00325"/>
    </source>
</evidence>
<keyword evidence="1" id="KW-0863">Zinc-finger</keyword>
<dbReference type="EMBL" id="CP165647">
    <property type="protein sequence ID" value="XDU63110.1"/>
    <property type="molecule type" value="Genomic_DNA"/>
</dbReference>
<dbReference type="Pfam" id="PF04434">
    <property type="entry name" value="SWIM"/>
    <property type="match status" value="2"/>
</dbReference>
<organism evidence="4">
    <name type="scientific">Leptotrichia alba</name>
    <dbReference type="NCBI Taxonomy" id="3239304"/>
    <lineage>
        <taxon>Bacteria</taxon>
        <taxon>Fusobacteriati</taxon>
        <taxon>Fusobacteriota</taxon>
        <taxon>Fusobacteriia</taxon>
        <taxon>Fusobacteriales</taxon>
        <taxon>Leptotrichiaceae</taxon>
        <taxon>Leptotrichia</taxon>
    </lineage>
</organism>
<sequence length="576" mass="66675">MDSKNSIINKITQFLSFMNEDFIISLSNKGTYKRSLKDLDKMDKKNISVSLTDNEDIQIKLEDNTVTLNQNIQKSVCSCPSQGVCKHITMSLLYLKEFYEENKEVEAEEMLDNEKTLKNEDISIENKMENSEISYRELEELTAEKLLEILGKKTYNSLINSLFLRNDATFEYGEMLCVNIENQNVKIYFPKKNSLENAVCSCKENKICRHKAYALMAYLMKSGKITRENLEQEKIEIGEKESEILKNLKMFVISLFDRGISGLIETDVSQAEKFYIQTYGIKLFLLAQDLQNVSSELNSYFSKNISFSETRLMHFLCNIYNRIDAILAIKNQEKLAILAGKRQEEKFNLSSISLFGLGTTPVITKRNDLLLTAYFYCDDIDQILSMSTLRPYEYPKQAKSLFNIGQIWSNELSFKEVSGARLILKNARISMGKVSLTKQSASRLKGITSLANIEKIAICNYKDILENLHKKKFDYFQPVSPNKNIFLVKVSKTEDIFYDEIFQKLRFSCFDKFNSKIDFEINYSSINESIIKYFEREKDNLKFDYVLGNIFEKNGNLSGKFLNSITDGKIENLFFK</sequence>
<accession>A0AB39V6H8</accession>
<feature type="domain" description="SWIM-type" evidence="3">
    <location>
        <begin position="64"/>
        <end position="96"/>
    </location>
</feature>
<gene>
    <name evidence="4" type="ORF">AB8B28_04470</name>
</gene>
<dbReference type="GO" id="GO:0008270">
    <property type="term" value="F:zinc ion binding"/>
    <property type="evidence" value="ECO:0007669"/>
    <property type="project" value="UniProtKB-KW"/>
</dbReference>
<keyword evidence="1" id="KW-0862">Zinc</keyword>
<dbReference type="PROSITE" id="PS50966">
    <property type="entry name" value="ZF_SWIM"/>
    <property type="match status" value="2"/>
</dbReference>
<proteinExistence type="predicted"/>
<evidence type="ECO:0000256" key="2">
    <source>
        <dbReference type="SAM" id="Coils"/>
    </source>
</evidence>
<name>A0AB39V6H8_9FUSO</name>
<dbReference type="RefSeq" id="WP_369717068.1">
    <property type="nucleotide sequence ID" value="NZ_CP165647.1"/>
</dbReference>
<keyword evidence="2" id="KW-0175">Coiled coil</keyword>
<keyword evidence="1" id="KW-0479">Metal-binding</keyword>
<feature type="domain" description="SWIM-type" evidence="3">
    <location>
        <begin position="185"/>
        <end position="219"/>
    </location>
</feature>
<feature type="coiled-coil region" evidence="2">
    <location>
        <begin position="100"/>
        <end position="144"/>
    </location>
</feature>
<dbReference type="AlphaFoldDB" id="A0AB39V6H8"/>
<evidence type="ECO:0000313" key="4">
    <source>
        <dbReference type="EMBL" id="XDU63110.1"/>
    </source>
</evidence>
<dbReference type="InterPro" id="IPR007527">
    <property type="entry name" value="Znf_SWIM"/>
</dbReference>
<reference evidence="4" key="1">
    <citation type="submission" date="2024-07" db="EMBL/GenBank/DDBJ databases">
        <authorList>
            <person name="Li X.-J."/>
            <person name="Wang X."/>
        </authorList>
    </citation>
    <scope>NUCLEOTIDE SEQUENCE</scope>
    <source>
        <strain evidence="4">HSP-536</strain>
    </source>
</reference>
<protein>
    <submittedName>
        <fullName evidence="4">SWIM zinc finger family protein</fullName>
    </submittedName>
</protein>
<evidence type="ECO:0000259" key="3">
    <source>
        <dbReference type="PROSITE" id="PS50966"/>
    </source>
</evidence>
<dbReference type="KEGG" id="lala:AB8B28_04470"/>